<dbReference type="Proteomes" id="UP000011200">
    <property type="component" value="Chromosome"/>
</dbReference>
<accession>A0A2U9PU54</accession>
<dbReference type="RefSeq" id="WP_003895841.1">
    <property type="nucleotide sequence ID" value="NZ_CP027541.1"/>
</dbReference>
<proteinExistence type="predicted"/>
<gene>
    <name evidence="1" type="ORF">D806_043540</name>
</gene>
<sequence>MLGWDVSGAVEAVGYGVTLYRTGDEVFGLIGHDYLTKAPQVLKPGGILVSTLPHSIRGWPPKPPRKDSARPGCSWKLIGSA</sequence>
<dbReference type="Gene3D" id="3.90.180.10">
    <property type="entry name" value="Medium-chain alcohol dehydrogenases, catalytic domain"/>
    <property type="match status" value="1"/>
</dbReference>
<dbReference type="SUPFAM" id="SSF50129">
    <property type="entry name" value="GroES-like"/>
    <property type="match status" value="1"/>
</dbReference>
<dbReference type="EMBL" id="CP027541">
    <property type="protein sequence ID" value="AWT55316.1"/>
    <property type="molecule type" value="Genomic_DNA"/>
</dbReference>
<evidence type="ECO:0000313" key="1">
    <source>
        <dbReference type="EMBL" id="AWT55316.1"/>
    </source>
</evidence>
<evidence type="ECO:0000313" key="2">
    <source>
        <dbReference type="Proteomes" id="UP000011200"/>
    </source>
</evidence>
<dbReference type="AlphaFoldDB" id="A0A2U9PU54"/>
<dbReference type="InterPro" id="IPR011032">
    <property type="entry name" value="GroES-like_sf"/>
</dbReference>
<protein>
    <submittedName>
        <fullName evidence="1">Uncharacterized protein</fullName>
    </submittedName>
</protein>
<organism evidence="1 2">
    <name type="scientific">Mycolicibacterium smegmatis (strain MKD8)</name>
    <name type="common">Mycobacterium smegmatis</name>
    <dbReference type="NCBI Taxonomy" id="1214915"/>
    <lineage>
        <taxon>Bacteria</taxon>
        <taxon>Bacillati</taxon>
        <taxon>Actinomycetota</taxon>
        <taxon>Actinomycetes</taxon>
        <taxon>Mycobacteriales</taxon>
        <taxon>Mycobacteriaceae</taxon>
        <taxon>Mycolicibacterium</taxon>
    </lineage>
</organism>
<reference evidence="2" key="2">
    <citation type="submission" date="2018-03" db="EMBL/GenBank/DDBJ databases">
        <authorList>
            <person name="Derbyshire K."/>
            <person name="Gray T.A."/>
            <person name="Champion M."/>
        </authorList>
    </citation>
    <scope>NUCLEOTIDE SEQUENCE [LARGE SCALE GENOMIC DNA]</scope>
    <source>
        <strain evidence="2">MKD8</strain>
    </source>
</reference>
<name>A0A2U9PU54_MYCSE</name>
<reference evidence="1 2" key="1">
    <citation type="journal article" date="2013" name="Genome Announc.">
        <title>Draft genome sequence of MKD8, a conjugal recipient Mycobacterium smegmatis strain.</title>
        <authorList>
            <person name="Gray T.A."/>
            <person name="Palumbo M.J."/>
            <person name="Derbyshire K.M."/>
        </authorList>
    </citation>
    <scope>NUCLEOTIDE SEQUENCE [LARGE SCALE GENOMIC DNA]</scope>
    <source>
        <strain evidence="1 2">MKD8</strain>
    </source>
</reference>